<dbReference type="STRING" id="561229.Dd1591_2778"/>
<evidence type="ECO:0000313" key="3">
    <source>
        <dbReference type="Proteomes" id="UP000002735"/>
    </source>
</evidence>
<feature type="transmembrane region" description="Helical" evidence="1">
    <location>
        <begin position="12"/>
        <end position="35"/>
    </location>
</feature>
<name>C6CNS6_DICC1</name>
<keyword evidence="1" id="KW-0472">Membrane</keyword>
<dbReference type="Proteomes" id="UP000002735">
    <property type="component" value="Chromosome"/>
</dbReference>
<keyword evidence="1" id="KW-1133">Transmembrane helix</keyword>
<reference evidence="2 3" key="1">
    <citation type="submission" date="2009-06" db="EMBL/GenBank/DDBJ databases">
        <title>Complete sequence of Dickeya zeae Ech1591.</title>
        <authorList>
            <consortium name="US DOE Joint Genome Institute"/>
            <person name="Lucas S."/>
            <person name="Copeland A."/>
            <person name="Lapidus A."/>
            <person name="Glavina del Rio T."/>
            <person name="Tice H."/>
            <person name="Bruce D."/>
            <person name="Goodwin L."/>
            <person name="Pitluck S."/>
            <person name="Chertkov O."/>
            <person name="Brettin T."/>
            <person name="Detter J.C."/>
            <person name="Han C."/>
            <person name="Larimer F."/>
            <person name="Land M."/>
            <person name="Hauser L."/>
            <person name="Kyrpides N."/>
            <person name="Ovchinnikova G."/>
            <person name="Balakrishnan V."/>
            <person name="Glasner J."/>
            <person name="Perna N.T."/>
        </authorList>
    </citation>
    <scope>NUCLEOTIDE SEQUENCE [LARGE SCALE GENOMIC DNA]</scope>
    <source>
        <strain evidence="2 3">Ech1591</strain>
    </source>
</reference>
<proteinExistence type="predicted"/>
<keyword evidence="1" id="KW-0812">Transmembrane</keyword>
<gene>
    <name evidence="2" type="ordered locus">Dd1591_2778</name>
</gene>
<dbReference type="EMBL" id="CP001655">
    <property type="protein sequence ID" value="ACT07602.1"/>
    <property type="molecule type" value="Genomic_DNA"/>
</dbReference>
<sequence length="55" mass="6372">MLPYDLRQALRVWFAVRLSYIIVRLSVCAFFIIIFESPFAIGYGVLKDVIASEIF</sequence>
<dbReference type="HOGENOM" id="CLU_3024829_0_0_6"/>
<evidence type="ECO:0000256" key="1">
    <source>
        <dbReference type="SAM" id="Phobius"/>
    </source>
</evidence>
<accession>C6CNS6</accession>
<organism evidence="2 3">
    <name type="scientific">Dickeya chrysanthemi (strain Ech1591)</name>
    <name type="common">Dickeya zeae (strain Ech1591)</name>
    <dbReference type="NCBI Taxonomy" id="561229"/>
    <lineage>
        <taxon>Bacteria</taxon>
        <taxon>Pseudomonadati</taxon>
        <taxon>Pseudomonadota</taxon>
        <taxon>Gammaproteobacteria</taxon>
        <taxon>Enterobacterales</taxon>
        <taxon>Pectobacteriaceae</taxon>
        <taxon>Dickeya</taxon>
    </lineage>
</organism>
<dbReference type="AlphaFoldDB" id="C6CNS6"/>
<protein>
    <submittedName>
        <fullName evidence="2">Uncharacterized protein</fullName>
    </submittedName>
</protein>
<evidence type="ECO:0000313" key="2">
    <source>
        <dbReference type="EMBL" id="ACT07602.1"/>
    </source>
</evidence>
<dbReference type="KEGG" id="dze:Dd1591_2778"/>